<feature type="transmembrane region" description="Helical" evidence="1">
    <location>
        <begin position="20"/>
        <end position="45"/>
    </location>
</feature>
<dbReference type="AlphaFoldDB" id="A0AAX3BDF4"/>
<sequence>MKQTNKKMRWRYFIDKPFQIRFIARFSFLIILGLVVSLLSMGIFYRQRYSKNLFYQVKNVEEFQEMIKTNPDLPYYVVFDMSRSYNEFQIQMWPMIWLSVLYLVLIAVFGLFISHKMAGPIYRIKKTLDEATEGKIDIKTVEFRLRKQDELHDVVKSLNRFLDKINKS</sequence>
<dbReference type="EMBL" id="CP073355">
    <property type="protein sequence ID" value="URA10230.1"/>
    <property type="molecule type" value="Genomic_DNA"/>
</dbReference>
<dbReference type="KEGG" id="taqu:KDW03_00020"/>
<evidence type="ECO:0000313" key="2">
    <source>
        <dbReference type="EMBL" id="URA10230.1"/>
    </source>
</evidence>
<reference evidence="2" key="2">
    <citation type="submission" date="2022-06" db="EMBL/GenBank/DDBJ databases">
        <title>Thermospira aquatica gen. nov., sp. nov.</title>
        <authorList>
            <person name="Ben Ali Gam Z."/>
            <person name="Labat M."/>
        </authorList>
    </citation>
    <scope>NUCLEOTIDE SEQUENCE</scope>
    <source>
        <strain evidence="2">F1F22</strain>
    </source>
</reference>
<organism evidence="2 3">
    <name type="scientific">Thermospira aquatica</name>
    <dbReference type="NCBI Taxonomy" id="2828656"/>
    <lineage>
        <taxon>Bacteria</taxon>
        <taxon>Pseudomonadati</taxon>
        <taxon>Spirochaetota</taxon>
        <taxon>Spirochaetia</taxon>
        <taxon>Brevinematales</taxon>
        <taxon>Thermospiraceae</taxon>
        <taxon>Thermospira</taxon>
    </lineage>
</organism>
<accession>A0AAX3BDF4</accession>
<reference evidence="2" key="1">
    <citation type="submission" date="2021-04" db="EMBL/GenBank/DDBJ databases">
        <authorList>
            <person name="Postec A."/>
        </authorList>
    </citation>
    <scope>NUCLEOTIDE SEQUENCE</scope>
    <source>
        <strain evidence="2">F1F22</strain>
    </source>
</reference>
<keyword evidence="1" id="KW-1133">Transmembrane helix</keyword>
<proteinExistence type="predicted"/>
<dbReference type="RefSeq" id="WP_271435363.1">
    <property type="nucleotide sequence ID" value="NZ_CP073355.1"/>
</dbReference>
<protein>
    <recommendedName>
        <fullName evidence="4">HAMP domain-containing protein</fullName>
    </recommendedName>
</protein>
<evidence type="ECO:0008006" key="4">
    <source>
        <dbReference type="Google" id="ProtNLM"/>
    </source>
</evidence>
<keyword evidence="3" id="KW-1185">Reference proteome</keyword>
<evidence type="ECO:0000313" key="3">
    <source>
        <dbReference type="Proteomes" id="UP001056539"/>
    </source>
</evidence>
<keyword evidence="1" id="KW-0472">Membrane</keyword>
<feature type="transmembrane region" description="Helical" evidence="1">
    <location>
        <begin position="92"/>
        <end position="113"/>
    </location>
</feature>
<keyword evidence="1" id="KW-0812">Transmembrane</keyword>
<dbReference type="Proteomes" id="UP001056539">
    <property type="component" value="Chromosome"/>
</dbReference>
<gene>
    <name evidence="2" type="ORF">KDW03_00020</name>
</gene>
<evidence type="ECO:0000256" key="1">
    <source>
        <dbReference type="SAM" id="Phobius"/>
    </source>
</evidence>
<dbReference type="Gene3D" id="6.10.340.10">
    <property type="match status" value="1"/>
</dbReference>
<name>A0AAX3BDF4_9SPIR</name>